<evidence type="ECO:0000256" key="4">
    <source>
        <dbReference type="PROSITE-ProRule" id="PRU00284"/>
    </source>
</evidence>
<dbReference type="InterPro" id="IPR004089">
    <property type="entry name" value="MCPsignal_dom"/>
</dbReference>
<feature type="region of interest" description="Disordered" evidence="5">
    <location>
        <begin position="519"/>
        <end position="556"/>
    </location>
</feature>
<proteinExistence type="inferred from homology"/>
<dbReference type="GO" id="GO:0004888">
    <property type="term" value="F:transmembrane signaling receptor activity"/>
    <property type="evidence" value="ECO:0007669"/>
    <property type="project" value="TreeGrafter"/>
</dbReference>
<dbReference type="PANTHER" id="PTHR43531">
    <property type="entry name" value="PROTEIN ICFG"/>
    <property type="match status" value="1"/>
</dbReference>
<organism evidence="8">
    <name type="scientific">Sphingomonas sp. A1</name>
    <dbReference type="NCBI Taxonomy" id="90322"/>
    <lineage>
        <taxon>Bacteria</taxon>
        <taxon>Pseudomonadati</taxon>
        <taxon>Pseudomonadota</taxon>
        <taxon>Alphaproteobacteria</taxon>
        <taxon>Sphingomonadales</taxon>
        <taxon>Sphingomonadaceae</taxon>
        <taxon>Sphingomonas</taxon>
    </lineage>
</organism>
<dbReference type="InterPro" id="IPR024478">
    <property type="entry name" value="HlyB_4HB_MCP"/>
</dbReference>
<dbReference type="SMART" id="SM00283">
    <property type="entry name" value="MA"/>
    <property type="match status" value="1"/>
</dbReference>
<evidence type="ECO:0000259" key="7">
    <source>
        <dbReference type="PROSITE" id="PS50111"/>
    </source>
</evidence>
<dbReference type="Pfam" id="PF00015">
    <property type="entry name" value="MCPsignal"/>
    <property type="match status" value="1"/>
</dbReference>
<dbReference type="AlphaFoldDB" id="A0A0A8K809"/>
<keyword evidence="6" id="KW-0812">Transmembrane</keyword>
<keyword evidence="6" id="KW-1133">Transmembrane helix</keyword>
<name>A0A0A8K809_9SPHN</name>
<gene>
    <name evidence="8" type="primary">mcp</name>
</gene>
<dbReference type="Pfam" id="PF12729">
    <property type="entry name" value="4HB_MCP_1"/>
    <property type="match status" value="1"/>
</dbReference>
<sequence length="556" mass="58781">MPASSHRSNSPGVERMNWFLRLKLAQKLLVTFLACSVITAAVGIYGLTRITHIGGLLDDTYRNNIYSIQMLADAAGRQAAHSRAYSRLPSLEADAARDTVERARAHWDKFNKAMAAYRATPLSDKESALVKQLDAQIPDYIAQNDKTAELVTAGKKEEAALLSNSTARKATNAIEETLGALMDENGDQAKIANESGMAAVSNARMVMMVLIAVSVVLAIVLGLAVTRIITRQLGGEPDYAAEVVRRVAGGDMTVKVNLRQGDETSLLAGMGQMVARLTRVVGDVRGAADALASASEQLSSSAQVLSQNASEQAASVEETSASMEEISATVAQNTENARVTDGIASRSAKDAAEGGQAVRQTVGAMKQIAEKIGIIDDIAYQTNLLALNAAIEAARAGEAGRGFAVVAAEVRKLAERAQVAAQEIGSVAGSSVEQAERAGTLFNDLEPSITRTADLVQEIAAASREQSSGLEQINVAINQVSQTTQANASASEELSSTAEEMSSQALQLQELMQFFRTESDSLRAPRSNRAAAAPARAAMRPAGHGSDVDESAFERF</sequence>
<feature type="transmembrane region" description="Helical" evidence="6">
    <location>
        <begin position="205"/>
        <end position="225"/>
    </location>
</feature>
<dbReference type="InterPro" id="IPR051310">
    <property type="entry name" value="MCP_chemotaxis"/>
</dbReference>
<comment type="similarity">
    <text evidence="3">Belongs to the methyl-accepting chemotaxis (MCP) protein family.</text>
</comment>
<evidence type="ECO:0000256" key="1">
    <source>
        <dbReference type="ARBA" id="ARBA00004370"/>
    </source>
</evidence>
<evidence type="ECO:0000256" key="6">
    <source>
        <dbReference type="SAM" id="Phobius"/>
    </source>
</evidence>
<keyword evidence="2" id="KW-0145">Chemotaxis</keyword>
<dbReference type="GO" id="GO:0007165">
    <property type="term" value="P:signal transduction"/>
    <property type="evidence" value="ECO:0007669"/>
    <property type="project" value="UniProtKB-KW"/>
</dbReference>
<evidence type="ECO:0000256" key="5">
    <source>
        <dbReference type="SAM" id="MobiDB-lite"/>
    </source>
</evidence>
<keyword evidence="4" id="KW-0807">Transducer</keyword>
<dbReference type="SUPFAM" id="SSF58104">
    <property type="entry name" value="Methyl-accepting chemotaxis protein (MCP) signaling domain"/>
    <property type="match status" value="1"/>
</dbReference>
<dbReference type="Gene3D" id="1.10.287.950">
    <property type="entry name" value="Methyl-accepting chemotaxis protein"/>
    <property type="match status" value="1"/>
</dbReference>
<dbReference type="GO" id="GO:0006935">
    <property type="term" value="P:chemotaxis"/>
    <property type="evidence" value="ECO:0007669"/>
    <property type="project" value="UniProtKB-KW"/>
</dbReference>
<reference evidence="8" key="1">
    <citation type="submission" date="2014-12" db="EMBL/GenBank/DDBJ databases">
        <title>Formation of a single polar flagellum by lateral and polar bacterial flagellar gene sets.</title>
        <authorList>
            <person name="Maruyama Y."/>
            <person name="Kobayashi M."/>
            <person name="Murata K."/>
            <person name="Hashimoto W."/>
        </authorList>
    </citation>
    <scope>NUCLEOTIDE SEQUENCE</scope>
    <source>
        <strain evidence="8">A1</strain>
    </source>
</reference>
<accession>A0A0A8K809</accession>
<comment type="subcellular location">
    <subcellularLocation>
        <location evidence="1">Membrane</location>
    </subcellularLocation>
</comment>
<feature type="compositionally biased region" description="Low complexity" evidence="5">
    <location>
        <begin position="524"/>
        <end position="542"/>
    </location>
</feature>
<dbReference type="PANTHER" id="PTHR43531:SF11">
    <property type="entry name" value="METHYL-ACCEPTING CHEMOTAXIS PROTEIN 3"/>
    <property type="match status" value="1"/>
</dbReference>
<dbReference type="PROSITE" id="PS50111">
    <property type="entry name" value="CHEMOTAXIS_TRANSDUC_2"/>
    <property type="match status" value="1"/>
</dbReference>
<dbReference type="EMBL" id="LC016822">
    <property type="protein sequence ID" value="BAQ18891.1"/>
    <property type="molecule type" value="Genomic_DNA"/>
</dbReference>
<keyword evidence="6" id="KW-0472">Membrane</keyword>
<dbReference type="FunFam" id="1.10.287.950:FF:000001">
    <property type="entry name" value="Methyl-accepting chemotaxis sensory transducer"/>
    <property type="match status" value="1"/>
</dbReference>
<evidence type="ECO:0000256" key="2">
    <source>
        <dbReference type="ARBA" id="ARBA00022500"/>
    </source>
</evidence>
<feature type="transmembrane region" description="Helical" evidence="6">
    <location>
        <begin position="28"/>
        <end position="47"/>
    </location>
</feature>
<protein>
    <submittedName>
        <fullName evidence="8">Methyl-accepting chemotaxis protein MCP</fullName>
    </submittedName>
</protein>
<evidence type="ECO:0000256" key="3">
    <source>
        <dbReference type="ARBA" id="ARBA00029447"/>
    </source>
</evidence>
<dbReference type="GO" id="GO:0005886">
    <property type="term" value="C:plasma membrane"/>
    <property type="evidence" value="ECO:0007669"/>
    <property type="project" value="TreeGrafter"/>
</dbReference>
<feature type="domain" description="Methyl-accepting transducer" evidence="7">
    <location>
        <begin position="287"/>
        <end position="502"/>
    </location>
</feature>
<evidence type="ECO:0000313" key="8">
    <source>
        <dbReference type="EMBL" id="BAQ18891.1"/>
    </source>
</evidence>